<dbReference type="Pfam" id="PF04773">
    <property type="entry name" value="FecR"/>
    <property type="match status" value="1"/>
</dbReference>
<dbReference type="PIRSF" id="PIRSF018266">
    <property type="entry name" value="FecR"/>
    <property type="match status" value="1"/>
</dbReference>
<comment type="caution">
    <text evidence="3">The sequence shown here is derived from an EMBL/GenBank/DDBJ whole genome shotgun (WGS) entry which is preliminary data.</text>
</comment>
<dbReference type="EMBL" id="JACHXI010000019">
    <property type="protein sequence ID" value="MBB3104771.1"/>
    <property type="molecule type" value="Genomic_DNA"/>
</dbReference>
<proteinExistence type="predicted"/>
<dbReference type="GO" id="GO:0016989">
    <property type="term" value="F:sigma factor antagonist activity"/>
    <property type="evidence" value="ECO:0007669"/>
    <property type="project" value="TreeGrafter"/>
</dbReference>
<dbReference type="Gene3D" id="2.60.120.1440">
    <property type="match status" value="1"/>
</dbReference>
<evidence type="ECO:0000313" key="4">
    <source>
        <dbReference type="Proteomes" id="UP000549250"/>
    </source>
</evidence>
<dbReference type="InterPro" id="IPR006860">
    <property type="entry name" value="FecR"/>
</dbReference>
<sequence>MRQSLDHSTLEAAARWYVDLQAAPNCHATRKAHRLWLDADPTHRQAWLRVEKLQHKLGVLPSPVLHSTLRGAAQVRRREMLKLLTLLLATSGGSIVAWQNTPWRSWMAEQRTATGERRTLRLADGGLLEMNTNTALDIRYSDRQREIHLYRGEILVETAPDTLSRPFVVQVPQGTIHALGTRFLVRSMEERATVGVLKDAVEIRPKALSDSLIHLDKGQYLEFFAHHASTIEPLAGNADAWTHGMLIASNWRLDDFIAELTRYRPGYLGCAESVAGLRISGSFQLGDTDVVLDNLAGTLPLKVSRFTRYWVRLESR</sequence>
<evidence type="ECO:0000259" key="1">
    <source>
        <dbReference type="Pfam" id="PF04773"/>
    </source>
</evidence>
<feature type="domain" description="FecR N-terminal" evidence="2">
    <location>
        <begin position="11"/>
        <end position="53"/>
    </location>
</feature>
<keyword evidence="3" id="KW-0472">Membrane</keyword>
<dbReference type="Proteomes" id="UP000549250">
    <property type="component" value="Unassembled WGS sequence"/>
</dbReference>
<dbReference type="AlphaFoldDB" id="A0A839T5I4"/>
<keyword evidence="4" id="KW-1185">Reference proteome</keyword>
<name>A0A839T5I4_AZOMA</name>
<reference evidence="3 4" key="1">
    <citation type="submission" date="2020-08" db="EMBL/GenBank/DDBJ databases">
        <title>Genomic Encyclopedia of Type Strains, Phase III (KMG-III): the genomes of soil and plant-associated and newly described type strains.</title>
        <authorList>
            <person name="Whitman W."/>
        </authorList>
    </citation>
    <scope>NUCLEOTIDE SEQUENCE [LARGE SCALE GENOMIC DNA]</scope>
    <source>
        <strain evidence="3 4">CECT 4462</strain>
    </source>
</reference>
<keyword evidence="3" id="KW-0812">Transmembrane</keyword>
<dbReference type="InterPro" id="IPR032623">
    <property type="entry name" value="FecR_N"/>
</dbReference>
<dbReference type="PANTHER" id="PTHR30273:SF2">
    <property type="entry name" value="PROTEIN FECR"/>
    <property type="match status" value="1"/>
</dbReference>
<dbReference type="InterPro" id="IPR012373">
    <property type="entry name" value="Ferrdict_sens_TM"/>
</dbReference>
<accession>A0A839T5I4</accession>
<dbReference type="Pfam" id="PF16220">
    <property type="entry name" value="DUF4880"/>
    <property type="match status" value="1"/>
</dbReference>
<evidence type="ECO:0000259" key="2">
    <source>
        <dbReference type="Pfam" id="PF16220"/>
    </source>
</evidence>
<dbReference type="PANTHER" id="PTHR30273">
    <property type="entry name" value="PERIPLASMIC SIGNAL SENSOR AND SIGMA FACTOR ACTIVATOR FECR-RELATED"/>
    <property type="match status" value="1"/>
</dbReference>
<dbReference type="RefSeq" id="WP_183167614.1">
    <property type="nucleotide sequence ID" value="NZ_JACHXI010000019.1"/>
</dbReference>
<evidence type="ECO:0000313" key="3">
    <source>
        <dbReference type="EMBL" id="MBB3104771.1"/>
    </source>
</evidence>
<feature type="domain" description="FecR protein" evidence="1">
    <location>
        <begin position="111"/>
        <end position="202"/>
    </location>
</feature>
<gene>
    <name evidence="3" type="ORF">FHR87_003197</name>
</gene>
<organism evidence="3 4">
    <name type="scientific">Azomonas macrocytogenes</name>
    <name type="common">Azotobacter macrocytogenes</name>
    <dbReference type="NCBI Taxonomy" id="69962"/>
    <lineage>
        <taxon>Bacteria</taxon>
        <taxon>Pseudomonadati</taxon>
        <taxon>Pseudomonadota</taxon>
        <taxon>Gammaproteobacteria</taxon>
        <taxon>Pseudomonadales</taxon>
        <taxon>Pseudomonadaceae</taxon>
        <taxon>Azomonas</taxon>
    </lineage>
</organism>
<protein>
    <submittedName>
        <fullName evidence="3">Transmembrane sensor</fullName>
    </submittedName>
</protein>